<dbReference type="CDD" id="cd00431">
    <property type="entry name" value="cysteine_hydrolases"/>
    <property type="match status" value="1"/>
</dbReference>
<organism evidence="2 3">
    <name type="scientific">Turicibacter faecis</name>
    <dbReference type="NCBI Taxonomy" id="2963365"/>
    <lineage>
        <taxon>Bacteria</taxon>
        <taxon>Bacillati</taxon>
        <taxon>Bacillota</taxon>
        <taxon>Erysipelotrichia</taxon>
        <taxon>Erysipelotrichales</taxon>
        <taxon>Turicibacteraceae</taxon>
        <taxon>Turicibacter</taxon>
    </lineage>
</organism>
<dbReference type="InterPro" id="IPR036380">
    <property type="entry name" value="Isochorismatase-like_sf"/>
</dbReference>
<dbReference type="InterPro" id="IPR044717">
    <property type="entry name" value="NIC1"/>
</dbReference>
<accession>A0ABM8IIP8</accession>
<dbReference type="EMBL" id="AP028127">
    <property type="protein sequence ID" value="BEH91095.1"/>
    <property type="molecule type" value="Genomic_DNA"/>
</dbReference>
<dbReference type="SUPFAM" id="SSF52499">
    <property type="entry name" value="Isochorismatase-like hydrolases"/>
    <property type="match status" value="1"/>
</dbReference>
<dbReference type="Gene3D" id="3.40.50.850">
    <property type="entry name" value="Isochorismatase-like"/>
    <property type="match status" value="1"/>
</dbReference>
<proteinExistence type="predicted"/>
<dbReference type="PANTHER" id="PTHR47297:SF2">
    <property type="entry name" value="OS02G0606800 PROTEIN"/>
    <property type="match status" value="1"/>
</dbReference>
<dbReference type="Pfam" id="PF00857">
    <property type="entry name" value="Isochorismatase"/>
    <property type="match status" value="1"/>
</dbReference>
<feature type="domain" description="Isochorismatase-like" evidence="1">
    <location>
        <begin position="39"/>
        <end position="204"/>
    </location>
</feature>
<keyword evidence="3" id="KW-1185">Reference proteome</keyword>
<evidence type="ECO:0000313" key="3">
    <source>
        <dbReference type="Proteomes" id="UP001432099"/>
    </source>
</evidence>
<evidence type="ECO:0000313" key="2">
    <source>
        <dbReference type="EMBL" id="BEH91095.1"/>
    </source>
</evidence>
<gene>
    <name evidence="2" type="ORF">T23_11970</name>
</gene>
<protein>
    <submittedName>
        <fullName evidence="2">Amidase</fullName>
    </submittedName>
</protein>
<dbReference type="RefSeq" id="WP_161831881.1">
    <property type="nucleotide sequence ID" value="NZ_AP028127.1"/>
</dbReference>
<dbReference type="PANTHER" id="PTHR47297">
    <property type="match status" value="1"/>
</dbReference>
<dbReference type="InterPro" id="IPR000868">
    <property type="entry name" value="Isochorismatase-like_dom"/>
</dbReference>
<reference evidence="2" key="1">
    <citation type="journal article" date="2024" name="Int. J. Syst. Evol. Microbiol.">
        <title>Turicibacter faecis sp. nov., isolated from faeces of heart failure mouse model.</title>
        <authorList>
            <person name="Imamura Y."/>
            <person name="Motooka D."/>
            <person name="Nakajima Y."/>
            <person name="Ito S."/>
            <person name="Kitakaze M."/>
            <person name="Iida T."/>
            <person name="Nakamura S."/>
        </authorList>
    </citation>
    <scope>NUCLEOTIDE SEQUENCE</scope>
    <source>
        <strain evidence="2">TC023</strain>
    </source>
</reference>
<evidence type="ECO:0000259" key="1">
    <source>
        <dbReference type="Pfam" id="PF00857"/>
    </source>
</evidence>
<name>A0ABM8IIP8_9FIRM</name>
<sequence>MSYEISKLLQASEVTLKEILRLIEESPSLSLKSFNPNQTAIVVIDMVNGFVKEGPMSSPRIQTIIPPIAHLMKAAKEGAFQLVAFADSHEESSVEFLSYPPHCLCGTAESEIVDELKEIGGYQLIHKASTNGFLEAEFHAWLQEHQMVENFILVGDCTDICVEQFAITLKTYFNTINRQSRIIVPVNATETYDLGAHHGDLMHLLALYKMQMNGIELVQEIND</sequence>
<dbReference type="Proteomes" id="UP001432099">
    <property type="component" value="Chromosome"/>
</dbReference>